<sequence>MLGIAKFHWLPRRLVVSLFSLVLLGITTYPAVAKPSPAPDHAAAGSSAAPTEGPALTLDTDAAVESDSITTDESAFSLEGVTLPASFRVSGTRSYVLDASGARVYFPADVASRAASTWWDGVCTDGESRYATVKDYPREKAHSRMERTYARMYCGKKDRDSEEPLSEAAFGIRHIRAYHKSQFAKLASWQGSTWGNWMHWALRWVMSEPSLRTVQNANRFCYEKPFNFTNANGEAVTRYVVALLGKTGVRIMTAFPRNKSYCLGVQF</sequence>
<keyword evidence="2" id="KW-1185">Reference proteome</keyword>
<gene>
    <name evidence="1" type="ORF">M8330_20750</name>
</gene>
<comment type="caution">
    <text evidence="1">The sequence shown here is derived from an EMBL/GenBank/DDBJ whole genome shotgun (WGS) entry which is preliminary data.</text>
</comment>
<protein>
    <submittedName>
        <fullName evidence="1">Uncharacterized protein</fullName>
    </submittedName>
</protein>
<dbReference type="EMBL" id="JAMOIL010000046">
    <property type="protein sequence ID" value="MCM0622724.1"/>
    <property type="molecule type" value="Genomic_DNA"/>
</dbReference>
<name>A0A9X2DE21_9ACTN</name>
<dbReference type="RefSeq" id="WP_250828893.1">
    <property type="nucleotide sequence ID" value="NZ_JAMOIL010000046.1"/>
</dbReference>
<dbReference type="Proteomes" id="UP001139485">
    <property type="component" value="Unassembled WGS sequence"/>
</dbReference>
<dbReference type="AlphaFoldDB" id="A0A9X2DE21"/>
<accession>A0A9X2DE21</accession>
<proteinExistence type="predicted"/>
<organism evidence="1 2">
    <name type="scientific">Nocardioides bruguierae</name>
    <dbReference type="NCBI Taxonomy" id="2945102"/>
    <lineage>
        <taxon>Bacteria</taxon>
        <taxon>Bacillati</taxon>
        <taxon>Actinomycetota</taxon>
        <taxon>Actinomycetes</taxon>
        <taxon>Propionibacteriales</taxon>
        <taxon>Nocardioidaceae</taxon>
        <taxon>Nocardioides</taxon>
    </lineage>
</organism>
<reference evidence="1" key="1">
    <citation type="submission" date="2022-05" db="EMBL/GenBank/DDBJ databases">
        <authorList>
            <person name="Tuo L."/>
        </authorList>
    </citation>
    <scope>NUCLEOTIDE SEQUENCE</scope>
    <source>
        <strain evidence="1">BSK12Z-4</strain>
    </source>
</reference>
<evidence type="ECO:0000313" key="1">
    <source>
        <dbReference type="EMBL" id="MCM0622724.1"/>
    </source>
</evidence>
<evidence type="ECO:0000313" key="2">
    <source>
        <dbReference type="Proteomes" id="UP001139485"/>
    </source>
</evidence>